<dbReference type="InterPro" id="IPR011701">
    <property type="entry name" value="MFS"/>
</dbReference>
<evidence type="ECO:0000256" key="4">
    <source>
        <dbReference type="ARBA" id="ARBA00022989"/>
    </source>
</evidence>
<keyword evidence="4 6" id="KW-1133">Transmembrane helix</keyword>
<dbReference type="Proteomes" id="UP000009022">
    <property type="component" value="Unassembled WGS sequence"/>
</dbReference>
<evidence type="ECO:0000256" key="3">
    <source>
        <dbReference type="ARBA" id="ARBA00022692"/>
    </source>
</evidence>
<accession>B3S1T6</accession>
<sequence length="422" mass="46060">GIDKPSVYHAAIIIFLEFFSWGLLTSPLIKLLAETFPKYTFLINGIIQGIKGILSFFSSPLIGSLSDSVGRKPFLLLTVFCTCIPIPVMWFDALSYFVVFTLSGMFSVTYSIVFAYVADISPTEERSSSYGLVSATFAASLIISPALGTYISDKYSDDVVVFIATAISFLDVLFILVMVPESLSSELTTEISWKKADPFASLKVAAKDPKLLFMCVMVFLSYLPEAGEYSCIFLYLRQVIGLPSSQVAILVGVTGIMSVIAQTWLMSIFSNTFGIYNTVIIGMICQIIQLLLYGLSIQPKLMWIACIFAAISSITYPTLNAIISVDADKSRQGVVQGMVTGVRGLCSGLGPAYYGLIFYAYHVNIASQDVSHNQLGPHKTPNVNDTPSLPGPPFVFSTVMVLIALLMMVRRAGKNRLVQVPL</sequence>
<dbReference type="PRINTS" id="PR01035">
    <property type="entry name" value="TCRTETA"/>
</dbReference>
<keyword evidence="5 6" id="KW-0472">Membrane</keyword>
<feature type="transmembrane region" description="Helical" evidence="6">
    <location>
        <begin position="344"/>
        <end position="361"/>
    </location>
</feature>
<dbReference type="GO" id="GO:0016020">
    <property type="term" value="C:membrane"/>
    <property type="evidence" value="ECO:0007669"/>
    <property type="project" value="UniProtKB-SubCell"/>
</dbReference>
<dbReference type="KEGG" id="tad:TRIADDRAFT_28065"/>
<dbReference type="GO" id="GO:0022857">
    <property type="term" value="F:transmembrane transporter activity"/>
    <property type="evidence" value="ECO:0007669"/>
    <property type="project" value="InterPro"/>
</dbReference>
<name>B3S1T6_TRIAD</name>
<protein>
    <recommendedName>
        <fullName evidence="7">Major facilitator superfamily (MFS) profile domain-containing protein</fullName>
    </recommendedName>
</protein>
<dbReference type="InParanoid" id="B3S1T6"/>
<dbReference type="PROSITE" id="PS50850">
    <property type="entry name" value="MFS"/>
    <property type="match status" value="1"/>
</dbReference>
<feature type="transmembrane region" description="Helical" evidence="6">
    <location>
        <begin position="159"/>
        <end position="179"/>
    </location>
</feature>
<dbReference type="eggNOG" id="KOG2816">
    <property type="taxonomic scope" value="Eukaryota"/>
</dbReference>
<feature type="transmembrane region" description="Helical" evidence="6">
    <location>
        <begin position="97"/>
        <end position="118"/>
    </location>
</feature>
<feature type="transmembrane region" description="Helical" evidence="6">
    <location>
        <begin position="74"/>
        <end position="91"/>
    </location>
</feature>
<feature type="non-terminal residue" evidence="8">
    <location>
        <position position="1"/>
    </location>
</feature>
<dbReference type="HOGENOM" id="CLU_001265_10_5_1"/>
<dbReference type="PhylomeDB" id="B3S1T6"/>
<feature type="transmembrane region" description="Helical" evidence="6">
    <location>
        <begin position="211"/>
        <end position="235"/>
    </location>
</feature>
<evidence type="ECO:0000259" key="7">
    <source>
        <dbReference type="PROSITE" id="PS50850"/>
    </source>
</evidence>
<comment type="subcellular location">
    <subcellularLocation>
        <location evidence="1">Membrane</location>
        <topology evidence="1">Multi-pass membrane protein</topology>
    </subcellularLocation>
</comment>
<dbReference type="AlphaFoldDB" id="B3S1T6"/>
<feature type="transmembrane region" description="Helical" evidence="6">
    <location>
        <begin position="391"/>
        <end position="409"/>
    </location>
</feature>
<evidence type="ECO:0000256" key="1">
    <source>
        <dbReference type="ARBA" id="ARBA00004141"/>
    </source>
</evidence>
<feature type="domain" description="Major facilitator superfamily (MFS) profile" evidence="7">
    <location>
        <begin position="6"/>
        <end position="416"/>
    </location>
</feature>
<evidence type="ECO:0000313" key="9">
    <source>
        <dbReference type="Proteomes" id="UP000009022"/>
    </source>
</evidence>
<dbReference type="PANTHER" id="PTHR23504">
    <property type="entry name" value="MAJOR FACILITATOR SUPERFAMILY DOMAIN-CONTAINING PROTEIN 10"/>
    <property type="match status" value="1"/>
</dbReference>
<feature type="transmembrane region" description="Helical" evidence="6">
    <location>
        <begin position="301"/>
        <end position="323"/>
    </location>
</feature>
<dbReference type="OrthoDB" id="419616at2759"/>
<reference evidence="8 9" key="1">
    <citation type="journal article" date="2008" name="Nature">
        <title>The Trichoplax genome and the nature of placozoans.</title>
        <authorList>
            <person name="Srivastava M."/>
            <person name="Begovic E."/>
            <person name="Chapman J."/>
            <person name="Putnam N.H."/>
            <person name="Hellsten U."/>
            <person name="Kawashima T."/>
            <person name="Kuo A."/>
            <person name="Mitros T."/>
            <person name="Salamov A."/>
            <person name="Carpenter M.L."/>
            <person name="Signorovitch A.Y."/>
            <person name="Moreno M.A."/>
            <person name="Kamm K."/>
            <person name="Grimwood J."/>
            <person name="Schmutz J."/>
            <person name="Shapiro H."/>
            <person name="Grigoriev I.V."/>
            <person name="Buss L.W."/>
            <person name="Schierwater B."/>
            <person name="Dellaporta S.L."/>
            <person name="Rokhsar D.S."/>
        </authorList>
    </citation>
    <scope>NUCLEOTIDE SEQUENCE [LARGE SCALE GENOMIC DNA]</scope>
    <source>
        <strain evidence="8 9">Grell-BS-1999</strain>
    </source>
</reference>
<dbReference type="Pfam" id="PF07690">
    <property type="entry name" value="MFS_1"/>
    <property type="match status" value="1"/>
</dbReference>
<dbReference type="GeneID" id="6755472"/>
<proteinExistence type="predicted"/>
<evidence type="ECO:0000256" key="2">
    <source>
        <dbReference type="ARBA" id="ARBA00022448"/>
    </source>
</evidence>
<dbReference type="InterPro" id="IPR020846">
    <property type="entry name" value="MFS_dom"/>
</dbReference>
<dbReference type="PANTHER" id="PTHR23504:SF1">
    <property type="entry name" value="GH21943P-RELATED"/>
    <property type="match status" value="1"/>
</dbReference>
<organism evidence="8 9">
    <name type="scientific">Trichoplax adhaerens</name>
    <name type="common">Trichoplax reptans</name>
    <dbReference type="NCBI Taxonomy" id="10228"/>
    <lineage>
        <taxon>Eukaryota</taxon>
        <taxon>Metazoa</taxon>
        <taxon>Placozoa</taxon>
        <taxon>Uniplacotomia</taxon>
        <taxon>Trichoplacea</taxon>
        <taxon>Trichoplacidae</taxon>
        <taxon>Trichoplax</taxon>
    </lineage>
</organism>
<dbReference type="CTD" id="6755472"/>
<evidence type="ECO:0000313" key="8">
    <source>
        <dbReference type="EMBL" id="EDV23032.1"/>
    </source>
</evidence>
<gene>
    <name evidence="8" type="ORF">TRIADDRAFT_28065</name>
</gene>
<dbReference type="InterPro" id="IPR036259">
    <property type="entry name" value="MFS_trans_sf"/>
</dbReference>
<keyword evidence="2" id="KW-0813">Transport</keyword>
<feature type="transmembrane region" description="Helical" evidence="6">
    <location>
        <begin position="7"/>
        <end position="29"/>
    </location>
</feature>
<keyword evidence="3 6" id="KW-0812">Transmembrane</keyword>
<dbReference type="STRING" id="10228.B3S1T6"/>
<dbReference type="Gene3D" id="1.20.1250.20">
    <property type="entry name" value="MFS general substrate transporter like domains"/>
    <property type="match status" value="1"/>
</dbReference>
<feature type="transmembrane region" description="Helical" evidence="6">
    <location>
        <begin position="130"/>
        <end position="147"/>
    </location>
</feature>
<feature type="transmembrane region" description="Helical" evidence="6">
    <location>
        <begin position="273"/>
        <end position="295"/>
    </location>
</feature>
<evidence type="ECO:0000256" key="5">
    <source>
        <dbReference type="ARBA" id="ARBA00023136"/>
    </source>
</evidence>
<feature type="transmembrane region" description="Helical" evidence="6">
    <location>
        <begin position="41"/>
        <end position="62"/>
    </location>
</feature>
<keyword evidence="9" id="KW-1185">Reference proteome</keyword>
<dbReference type="RefSeq" id="XP_002113942.1">
    <property type="nucleotide sequence ID" value="XM_002113906.1"/>
</dbReference>
<evidence type="ECO:0000256" key="6">
    <source>
        <dbReference type="SAM" id="Phobius"/>
    </source>
</evidence>
<dbReference type="SUPFAM" id="SSF103473">
    <property type="entry name" value="MFS general substrate transporter"/>
    <property type="match status" value="1"/>
</dbReference>
<feature type="transmembrane region" description="Helical" evidence="6">
    <location>
        <begin position="247"/>
        <end position="266"/>
    </location>
</feature>
<dbReference type="FunCoup" id="B3S1T6">
    <property type="interactions" value="1512"/>
</dbReference>
<dbReference type="EMBL" id="DS985247">
    <property type="protein sequence ID" value="EDV23032.1"/>
    <property type="molecule type" value="Genomic_DNA"/>
</dbReference>
<dbReference type="InterPro" id="IPR001958">
    <property type="entry name" value="Tet-R_TetA/multi-R_MdtG-like"/>
</dbReference>
<dbReference type="OMA" id="LELMWYG"/>